<comment type="catalytic activity">
    <reaction evidence="7">
        <text>a 2'-deoxyadenosine in DNA + S-adenosyl-L-methionine = an N(6)-methyl-2'-deoxyadenosine in DNA + S-adenosyl-L-homocysteine + H(+)</text>
        <dbReference type="Rhea" id="RHEA:15197"/>
        <dbReference type="Rhea" id="RHEA-COMP:12418"/>
        <dbReference type="Rhea" id="RHEA-COMP:12419"/>
        <dbReference type="ChEBI" id="CHEBI:15378"/>
        <dbReference type="ChEBI" id="CHEBI:57856"/>
        <dbReference type="ChEBI" id="CHEBI:59789"/>
        <dbReference type="ChEBI" id="CHEBI:90615"/>
        <dbReference type="ChEBI" id="CHEBI:90616"/>
        <dbReference type="EC" id="2.1.1.72"/>
    </reaction>
</comment>
<evidence type="ECO:0000256" key="4">
    <source>
        <dbReference type="ARBA" id="ARBA00022679"/>
    </source>
</evidence>
<feature type="coiled-coil region" evidence="8">
    <location>
        <begin position="491"/>
        <end position="525"/>
    </location>
</feature>
<dbReference type="Proteomes" id="UP001154312">
    <property type="component" value="Unassembled WGS sequence"/>
</dbReference>
<evidence type="ECO:0000256" key="1">
    <source>
        <dbReference type="ARBA" id="ARBA00006594"/>
    </source>
</evidence>
<dbReference type="GO" id="GO:0032259">
    <property type="term" value="P:methylation"/>
    <property type="evidence" value="ECO:0007669"/>
    <property type="project" value="UniProtKB-KW"/>
</dbReference>
<dbReference type="PRINTS" id="PR00507">
    <property type="entry name" value="N12N6MTFRASE"/>
</dbReference>
<dbReference type="Gene3D" id="3.40.50.150">
    <property type="entry name" value="Vaccinia Virus protein VP39"/>
    <property type="match status" value="1"/>
</dbReference>
<dbReference type="InterPro" id="IPR038333">
    <property type="entry name" value="T1MK-like_N_sf"/>
</dbReference>
<organism evidence="11 12">
    <name type="scientific">Pelotomaculum isophthalicicum JI</name>
    <dbReference type="NCBI Taxonomy" id="947010"/>
    <lineage>
        <taxon>Bacteria</taxon>
        <taxon>Bacillati</taxon>
        <taxon>Bacillota</taxon>
        <taxon>Clostridia</taxon>
        <taxon>Eubacteriales</taxon>
        <taxon>Desulfotomaculaceae</taxon>
        <taxon>Pelotomaculum</taxon>
    </lineage>
</organism>
<dbReference type="InterPro" id="IPR022749">
    <property type="entry name" value="D12N6_MeTrfase_N"/>
</dbReference>
<evidence type="ECO:0000259" key="10">
    <source>
        <dbReference type="Pfam" id="PF12161"/>
    </source>
</evidence>
<dbReference type="InterPro" id="IPR004546">
    <property type="entry name" value="Restrct_endonuc_T1M"/>
</dbReference>
<dbReference type="SUPFAM" id="SSF53335">
    <property type="entry name" value="S-adenosyl-L-methionine-dependent methyltransferases"/>
    <property type="match status" value="1"/>
</dbReference>
<dbReference type="PANTHER" id="PTHR42933:SF3">
    <property type="entry name" value="TYPE I RESTRICTION ENZYME MJAVIII METHYLASE SUBUNIT"/>
    <property type="match status" value="1"/>
</dbReference>
<keyword evidence="3 11" id="KW-0489">Methyltransferase</keyword>
<dbReference type="Pfam" id="PF02384">
    <property type="entry name" value="N6_Mtase"/>
    <property type="match status" value="1"/>
</dbReference>
<feature type="domain" description="N6 adenine-specific DNA methyltransferase N-terminal" evidence="10">
    <location>
        <begin position="9"/>
        <end position="143"/>
    </location>
</feature>
<evidence type="ECO:0000313" key="11">
    <source>
        <dbReference type="EMBL" id="MDF9407180.1"/>
    </source>
</evidence>
<evidence type="ECO:0000256" key="8">
    <source>
        <dbReference type="SAM" id="Coils"/>
    </source>
</evidence>
<protein>
    <recommendedName>
        <fullName evidence="2">site-specific DNA-methyltransferase (adenine-specific)</fullName>
        <ecNumber evidence="2">2.1.1.72</ecNumber>
    </recommendedName>
</protein>
<dbReference type="InterPro" id="IPR029063">
    <property type="entry name" value="SAM-dependent_MTases_sf"/>
</dbReference>
<dbReference type="EC" id="2.1.1.72" evidence="2"/>
<dbReference type="InterPro" id="IPR003356">
    <property type="entry name" value="DNA_methylase_A-5"/>
</dbReference>
<dbReference type="RefSeq" id="WP_277442356.1">
    <property type="nucleotide sequence ID" value="NZ_JAKOAV010000002.1"/>
</dbReference>
<dbReference type="EMBL" id="JAKOAV010000002">
    <property type="protein sequence ID" value="MDF9407180.1"/>
    <property type="molecule type" value="Genomic_DNA"/>
</dbReference>
<dbReference type="NCBIfam" id="TIGR00497">
    <property type="entry name" value="hsdM"/>
    <property type="match status" value="1"/>
</dbReference>
<name>A0A9X4JTA8_9FIRM</name>
<evidence type="ECO:0000256" key="7">
    <source>
        <dbReference type="ARBA" id="ARBA00047942"/>
    </source>
</evidence>
<proteinExistence type="inferred from homology"/>
<comment type="caution">
    <text evidence="11">The sequence shown here is derived from an EMBL/GenBank/DDBJ whole genome shotgun (WGS) entry which is preliminary data.</text>
</comment>
<evidence type="ECO:0000256" key="5">
    <source>
        <dbReference type="ARBA" id="ARBA00022691"/>
    </source>
</evidence>
<evidence type="ECO:0000259" key="9">
    <source>
        <dbReference type="Pfam" id="PF02384"/>
    </source>
</evidence>
<dbReference type="GO" id="GO:0009007">
    <property type="term" value="F:site-specific DNA-methyltransferase (adenine-specific) activity"/>
    <property type="evidence" value="ECO:0007669"/>
    <property type="project" value="UniProtKB-EC"/>
</dbReference>
<dbReference type="Gene3D" id="1.20.1260.30">
    <property type="match status" value="1"/>
</dbReference>
<keyword evidence="8" id="KW-0175">Coiled coil</keyword>
<keyword evidence="6" id="KW-0680">Restriction system</keyword>
<evidence type="ECO:0000256" key="6">
    <source>
        <dbReference type="ARBA" id="ARBA00022747"/>
    </source>
</evidence>
<evidence type="ECO:0000313" key="12">
    <source>
        <dbReference type="Proteomes" id="UP001154312"/>
    </source>
</evidence>
<accession>A0A9X4JTA8</accession>
<dbReference type="AlphaFoldDB" id="A0A9X4JTA8"/>
<evidence type="ECO:0000256" key="3">
    <source>
        <dbReference type="ARBA" id="ARBA00022603"/>
    </source>
</evidence>
<dbReference type="GO" id="GO:0008170">
    <property type="term" value="F:N-methyltransferase activity"/>
    <property type="evidence" value="ECO:0007669"/>
    <property type="project" value="InterPro"/>
</dbReference>
<keyword evidence="12" id="KW-1185">Reference proteome</keyword>
<dbReference type="InterPro" id="IPR051537">
    <property type="entry name" value="DNA_Adenine_Mtase"/>
</dbReference>
<dbReference type="Pfam" id="PF12161">
    <property type="entry name" value="HsdM_N"/>
    <property type="match status" value="1"/>
</dbReference>
<sequence length="528" mass="59566">MMATTRKDIEAALWRGANTFRGAIDAANYKDYILPMLFVKYLSDTYRENVDELTKKYDNPVRLERAINRLPFVIREEQSFSWLYDKRYEDNLGELINTALRGIEDDNPSLFTGIFRSIDFNSEAMLGNQRQRNTRLRQLLEDFVSLDLRPSSIKPEEGKVAADTIGEAYEYMIGEFASQAGKKAGSFFTPPEVSELMARIVDPKINDTIYDPTCGSGSLLIKTGKIAQAKENNAIKKLALYGQEMNGSSWSMAKMNMFVHEIMDARIRWGDTLANPLHLDPDGNLMQFDVIVANMPFSQDKWAAGFNTGGEATGKGKEFKMEASLDRYHRFDWGVPPSSKGDWAFLLHMIASLKSGGRIAAVAPHGVLFRGASEGRIRQTVIEKNLLDAVIGLPANLFYGTSIPACILVFKKNRNRDDVLFIDASGNDENGRLRYKKDKNQNKLETKHIEDIVNAYKNRTDVKKFAHVAGADEISANEYNLNIPRYVDSFEEEALVDIEEVKNNIADIQKELAEVEAQMAKYLKELGL</sequence>
<reference evidence="11" key="1">
    <citation type="submission" date="2022-02" db="EMBL/GenBank/DDBJ databases">
        <authorList>
            <person name="Leng L."/>
        </authorList>
    </citation>
    <scope>NUCLEOTIDE SEQUENCE</scope>
    <source>
        <strain evidence="11">JI</strain>
    </source>
</reference>
<keyword evidence="5" id="KW-0949">S-adenosyl-L-methionine</keyword>
<gene>
    <name evidence="11" type="ORF">L7E55_02220</name>
</gene>
<evidence type="ECO:0000256" key="2">
    <source>
        <dbReference type="ARBA" id="ARBA00011900"/>
    </source>
</evidence>
<dbReference type="GO" id="GO:0009307">
    <property type="term" value="P:DNA restriction-modification system"/>
    <property type="evidence" value="ECO:0007669"/>
    <property type="project" value="UniProtKB-KW"/>
</dbReference>
<comment type="similarity">
    <text evidence="1">Belongs to the N(4)/N(6)-methyltransferase family.</text>
</comment>
<dbReference type="PANTHER" id="PTHR42933">
    <property type="entry name" value="SLR6095 PROTEIN"/>
    <property type="match status" value="1"/>
</dbReference>
<dbReference type="GO" id="GO:0003677">
    <property type="term" value="F:DNA binding"/>
    <property type="evidence" value="ECO:0007669"/>
    <property type="project" value="InterPro"/>
</dbReference>
<feature type="domain" description="DNA methylase adenine-specific" evidence="9">
    <location>
        <begin position="162"/>
        <end position="493"/>
    </location>
</feature>
<keyword evidence="4 11" id="KW-0808">Transferase</keyword>